<dbReference type="EMBL" id="FOYL01000003">
    <property type="protein sequence ID" value="SFR09558.1"/>
    <property type="molecule type" value="Genomic_DNA"/>
</dbReference>
<proteinExistence type="predicted"/>
<evidence type="ECO:0000256" key="1">
    <source>
        <dbReference type="SAM" id="SignalP"/>
    </source>
</evidence>
<feature type="chain" id="PRO_5011722721" description="Secreted protein" evidence="1">
    <location>
        <begin position="27"/>
        <end position="172"/>
    </location>
</feature>
<keyword evidence="3" id="KW-1185">Reference proteome</keyword>
<reference evidence="3" key="1">
    <citation type="submission" date="2016-10" db="EMBL/GenBank/DDBJ databases">
        <authorList>
            <person name="Varghese N."/>
            <person name="Submissions S."/>
        </authorList>
    </citation>
    <scope>NUCLEOTIDE SEQUENCE [LARGE SCALE GENOMIC DNA]</scope>
    <source>
        <strain evidence="3">DSM 44232</strain>
    </source>
</reference>
<dbReference type="PROSITE" id="PS51257">
    <property type="entry name" value="PROKAR_LIPOPROTEIN"/>
    <property type="match status" value="1"/>
</dbReference>
<protein>
    <recommendedName>
        <fullName evidence="4">Secreted protein</fullName>
    </recommendedName>
</protein>
<keyword evidence="1" id="KW-0732">Signal</keyword>
<gene>
    <name evidence="2" type="ORF">SAMN04488564_103167</name>
</gene>
<dbReference type="AlphaFoldDB" id="A0A1I6DWA2"/>
<sequence>MKKLRALVACLAVASSLVVTAPAAQAAGACYQSGAHAGYSTTYTCSIWRLNHQWAMYGGNTFTPVGNVQGILNAGNSWFVCQRSFGITLTYGVNGSPDLINNWFAYTLGDNGYWGWVSATHFSAGGNMEPVPGLGHCPAGFGNTATYPGERPVPGLYWRTPGPDNEKRVQIN</sequence>
<name>A0A1I6DWA2_9PSEU</name>
<dbReference type="Proteomes" id="UP000198583">
    <property type="component" value="Unassembled WGS sequence"/>
</dbReference>
<evidence type="ECO:0008006" key="4">
    <source>
        <dbReference type="Google" id="ProtNLM"/>
    </source>
</evidence>
<feature type="signal peptide" evidence="1">
    <location>
        <begin position="1"/>
        <end position="26"/>
    </location>
</feature>
<evidence type="ECO:0000313" key="3">
    <source>
        <dbReference type="Proteomes" id="UP000198583"/>
    </source>
</evidence>
<organism evidence="2 3">
    <name type="scientific">Lentzea waywayandensis</name>
    <dbReference type="NCBI Taxonomy" id="84724"/>
    <lineage>
        <taxon>Bacteria</taxon>
        <taxon>Bacillati</taxon>
        <taxon>Actinomycetota</taxon>
        <taxon>Actinomycetes</taxon>
        <taxon>Pseudonocardiales</taxon>
        <taxon>Pseudonocardiaceae</taxon>
        <taxon>Lentzea</taxon>
    </lineage>
</organism>
<accession>A0A1I6DWA2</accession>
<dbReference type="STRING" id="84724.SAMN04488564_103167"/>
<evidence type="ECO:0000313" key="2">
    <source>
        <dbReference type="EMBL" id="SFR09558.1"/>
    </source>
</evidence>